<dbReference type="EMBL" id="PXOH01000004">
    <property type="protein sequence ID" value="PSF38525.1"/>
    <property type="molecule type" value="Genomic_DNA"/>
</dbReference>
<dbReference type="InterPro" id="IPR027417">
    <property type="entry name" value="P-loop_NTPase"/>
</dbReference>
<dbReference type="Gene3D" id="1.20.1560.10">
    <property type="entry name" value="ABC transporter type 1, transmembrane domain"/>
    <property type="match status" value="1"/>
</dbReference>
<dbReference type="SUPFAM" id="SSF90123">
    <property type="entry name" value="ABC transporter transmembrane region"/>
    <property type="match status" value="1"/>
</dbReference>
<gene>
    <name evidence="12" type="ORF">C7H19_05950</name>
</gene>
<dbReference type="PANTHER" id="PTHR43394">
    <property type="entry name" value="ATP-DEPENDENT PERMEASE MDL1, MITOCHONDRIAL"/>
    <property type="match status" value="1"/>
</dbReference>
<dbReference type="CDD" id="cd18541">
    <property type="entry name" value="ABC_6TM_TmrB_like"/>
    <property type="match status" value="1"/>
</dbReference>
<dbReference type="GO" id="GO:0005886">
    <property type="term" value="C:plasma membrane"/>
    <property type="evidence" value="ECO:0007669"/>
    <property type="project" value="UniProtKB-SubCell"/>
</dbReference>
<dbReference type="Pfam" id="PF00664">
    <property type="entry name" value="ABC_membrane"/>
    <property type="match status" value="1"/>
</dbReference>
<dbReference type="GO" id="GO:0016887">
    <property type="term" value="F:ATP hydrolysis activity"/>
    <property type="evidence" value="ECO:0007669"/>
    <property type="project" value="InterPro"/>
</dbReference>
<evidence type="ECO:0000259" key="10">
    <source>
        <dbReference type="PROSITE" id="PS50893"/>
    </source>
</evidence>
<comment type="subcellular location">
    <subcellularLocation>
        <location evidence="1">Cell membrane</location>
        <topology evidence="1">Multi-pass membrane protein</topology>
    </subcellularLocation>
</comment>
<reference evidence="12 13" key="2">
    <citation type="submission" date="2018-03" db="EMBL/GenBank/DDBJ databases">
        <authorList>
            <person name="Keele B.F."/>
        </authorList>
    </citation>
    <scope>NUCLEOTIDE SEQUENCE [LARGE SCALE GENOMIC DNA]</scope>
    <source>
        <strain evidence="12 13">CCALA 016</strain>
    </source>
</reference>
<keyword evidence="3" id="KW-1003">Cell membrane</keyword>
<evidence type="ECO:0000313" key="12">
    <source>
        <dbReference type="EMBL" id="PSF38525.1"/>
    </source>
</evidence>
<keyword evidence="7 9" id="KW-1133">Transmembrane helix</keyword>
<dbReference type="Gene3D" id="3.40.50.300">
    <property type="entry name" value="P-loop containing nucleotide triphosphate hydrolases"/>
    <property type="match status" value="1"/>
</dbReference>
<dbReference type="InterPro" id="IPR003439">
    <property type="entry name" value="ABC_transporter-like_ATP-bd"/>
</dbReference>
<evidence type="ECO:0000256" key="9">
    <source>
        <dbReference type="SAM" id="Phobius"/>
    </source>
</evidence>
<dbReference type="GO" id="GO:0005524">
    <property type="term" value="F:ATP binding"/>
    <property type="evidence" value="ECO:0007669"/>
    <property type="project" value="UniProtKB-KW"/>
</dbReference>
<evidence type="ECO:0000256" key="4">
    <source>
        <dbReference type="ARBA" id="ARBA00022692"/>
    </source>
</evidence>
<keyword evidence="4 9" id="KW-0812">Transmembrane</keyword>
<feature type="transmembrane region" description="Helical" evidence="9">
    <location>
        <begin position="243"/>
        <end position="262"/>
    </location>
</feature>
<dbReference type="RefSeq" id="WP_106455967.1">
    <property type="nucleotide sequence ID" value="NZ_PXOH01000004.1"/>
</dbReference>
<evidence type="ECO:0000256" key="7">
    <source>
        <dbReference type="ARBA" id="ARBA00022989"/>
    </source>
</evidence>
<comment type="caution">
    <text evidence="12">The sequence shown here is derived from an EMBL/GenBank/DDBJ whole genome shotgun (WGS) entry which is preliminary data.</text>
</comment>
<evidence type="ECO:0000256" key="2">
    <source>
        <dbReference type="ARBA" id="ARBA00022448"/>
    </source>
</evidence>
<evidence type="ECO:0000256" key="3">
    <source>
        <dbReference type="ARBA" id="ARBA00022475"/>
    </source>
</evidence>
<dbReference type="InterPro" id="IPR036640">
    <property type="entry name" value="ABC1_TM_sf"/>
</dbReference>
<sequence length="581" mass="65068">MNNRRLKKLLTYLYPHWRTILIGVVALFFVNSLSVYIPLLIRDGVDQLKSTFKFSQVWYYVILILVLATLMFAIRLLSRVLLFGVGRQVEYELKQKIFQHLLKLEPAYFAINTSGDLINRATSDVDNIRRLLGFAVLSIVNTFFAYTLTLPAMLAINVPLSLWAVTIYPLMLITVQLFSDRLRVEQLEVQESLSDISELIQEDMSGMSLIKIYAQEDNEKRAFEVKNKNLLDANLKLALTRNLLFPIVEGLSYVSLLILLALGTRAIIRGEITTGDFIALIILVEGLGFPTALLGFTITAYQRGEVSIDRIEAILQVDPQIKNAPNSHSMPLEHVKGEIRANKLSYTYPGAKKPALKEVSFKILAGETVAIVGPIGCGKSTLANAIPRLLDINSRQLFIDDQDITQINLADLRSSIAYVPQESFLFSTTIQNNIRYGDPISEPINVETAAKQAQIHPEILNFPLQYETLVGERGITLSGGQRQRTALARALLINAPILILDDALSSVDNETATKILNNLSTEQKKTVIFISHQLSAVANADRIFVMDKGEIVQMGTHEDLLLQSGLYQRLWNQQQLEATLN</sequence>
<protein>
    <recommendedName>
        <fullName evidence="14">ABC transporter ATP-binding protein</fullName>
    </recommendedName>
</protein>
<dbReference type="SMART" id="SM00382">
    <property type="entry name" value="AAA"/>
    <property type="match status" value="1"/>
</dbReference>
<dbReference type="OrthoDB" id="544620at2"/>
<dbReference type="PROSITE" id="PS50929">
    <property type="entry name" value="ABC_TM1F"/>
    <property type="match status" value="1"/>
</dbReference>
<dbReference type="Pfam" id="PF00005">
    <property type="entry name" value="ABC_tran"/>
    <property type="match status" value="1"/>
</dbReference>
<evidence type="ECO:0000256" key="1">
    <source>
        <dbReference type="ARBA" id="ARBA00004651"/>
    </source>
</evidence>
<keyword evidence="6" id="KW-0067">ATP-binding</keyword>
<keyword evidence="8 9" id="KW-0472">Membrane</keyword>
<feature type="transmembrane region" description="Helical" evidence="9">
    <location>
        <begin position="131"/>
        <end position="154"/>
    </location>
</feature>
<dbReference type="SUPFAM" id="SSF52540">
    <property type="entry name" value="P-loop containing nucleoside triphosphate hydrolases"/>
    <property type="match status" value="1"/>
</dbReference>
<dbReference type="InterPro" id="IPR003593">
    <property type="entry name" value="AAA+_ATPase"/>
</dbReference>
<evidence type="ECO:0000259" key="11">
    <source>
        <dbReference type="PROSITE" id="PS50929"/>
    </source>
</evidence>
<keyword evidence="13" id="KW-1185">Reference proteome</keyword>
<dbReference type="AlphaFoldDB" id="A0A2T1M1H3"/>
<feature type="transmembrane region" description="Helical" evidence="9">
    <location>
        <begin position="277"/>
        <end position="301"/>
    </location>
</feature>
<accession>A0A2T1M1H3</accession>
<evidence type="ECO:0000256" key="8">
    <source>
        <dbReference type="ARBA" id="ARBA00023136"/>
    </source>
</evidence>
<evidence type="ECO:0000313" key="13">
    <source>
        <dbReference type="Proteomes" id="UP000239001"/>
    </source>
</evidence>
<feature type="domain" description="ABC transporter" evidence="10">
    <location>
        <begin position="339"/>
        <end position="573"/>
    </location>
</feature>
<dbReference type="PANTHER" id="PTHR43394:SF1">
    <property type="entry name" value="ATP-BINDING CASSETTE SUB-FAMILY B MEMBER 10, MITOCHONDRIAL"/>
    <property type="match status" value="1"/>
</dbReference>
<evidence type="ECO:0000256" key="6">
    <source>
        <dbReference type="ARBA" id="ARBA00022840"/>
    </source>
</evidence>
<keyword evidence="5" id="KW-0547">Nucleotide-binding</keyword>
<feature type="transmembrane region" description="Helical" evidence="9">
    <location>
        <begin position="57"/>
        <end position="77"/>
    </location>
</feature>
<evidence type="ECO:0008006" key="14">
    <source>
        <dbReference type="Google" id="ProtNLM"/>
    </source>
</evidence>
<dbReference type="GO" id="GO:0015421">
    <property type="term" value="F:ABC-type oligopeptide transporter activity"/>
    <property type="evidence" value="ECO:0007669"/>
    <property type="project" value="TreeGrafter"/>
</dbReference>
<feature type="transmembrane region" description="Helical" evidence="9">
    <location>
        <begin position="20"/>
        <end position="37"/>
    </location>
</feature>
<dbReference type="Proteomes" id="UP000239001">
    <property type="component" value="Unassembled WGS sequence"/>
</dbReference>
<dbReference type="InterPro" id="IPR011527">
    <property type="entry name" value="ABC1_TM_dom"/>
</dbReference>
<dbReference type="InterPro" id="IPR039421">
    <property type="entry name" value="Type_1_exporter"/>
</dbReference>
<dbReference type="FunFam" id="3.40.50.300:FF:000221">
    <property type="entry name" value="Multidrug ABC transporter ATP-binding protein"/>
    <property type="match status" value="1"/>
</dbReference>
<reference evidence="12 13" key="1">
    <citation type="submission" date="2018-03" db="EMBL/GenBank/DDBJ databases">
        <title>The ancient ancestry and fast evolution of plastids.</title>
        <authorList>
            <person name="Moore K.R."/>
            <person name="Magnabosco C."/>
            <person name="Momper L."/>
            <person name="Gold D.A."/>
            <person name="Bosak T."/>
            <person name="Fournier G.P."/>
        </authorList>
    </citation>
    <scope>NUCLEOTIDE SEQUENCE [LARGE SCALE GENOMIC DNA]</scope>
    <source>
        <strain evidence="12 13">CCALA 016</strain>
    </source>
</reference>
<proteinExistence type="predicted"/>
<name>A0A2T1M1H3_9CHRO</name>
<keyword evidence="2" id="KW-0813">Transport</keyword>
<evidence type="ECO:0000256" key="5">
    <source>
        <dbReference type="ARBA" id="ARBA00022741"/>
    </source>
</evidence>
<organism evidence="12 13">
    <name type="scientific">Aphanothece hegewaldii CCALA 016</name>
    <dbReference type="NCBI Taxonomy" id="2107694"/>
    <lineage>
        <taxon>Bacteria</taxon>
        <taxon>Bacillati</taxon>
        <taxon>Cyanobacteriota</taxon>
        <taxon>Cyanophyceae</taxon>
        <taxon>Oscillatoriophycideae</taxon>
        <taxon>Chroococcales</taxon>
        <taxon>Aphanothecaceae</taxon>
        <taxon>Aphanothece</taxon>
    </lineage>
</organism>
<feature type="domain" description="ABC transmembrane type-1" evidence="11">
    <location>
        <begin position="21"/>
        <end position="303"/>
    </location>
</feature>
<dbReference type="PROSITE" id="PS50893">
    <property type="entry name" value="ABC_TRANSPORTER_2"/>
    <property type="match status" value="1"/>
</dbReference>